<dbReference type="OrthoDB" id="2151624at2759"/>
<dbReference type="AlphaFoldDB" id="A0A6P5A8F4"/>
<sequence>MSRFTVTPWTLLLILPVAWILVSSASGALPTCPEVCKCRCNNVTLLCRVECTYQNLQTVPTEIPRTTTSLNLAANDLTVITDESLAKYSMVHSIWLSYNNIQTISDRAFMRLGALRNLDLGNNELTDFPWKSLQYLPGLQLFKLNNNKLTYIPIEAFNSMTKLRSLRIHHNEITALPAGAFDRMYALSHLLLHANPWHCNCGVQWLADWLKTTNVDVQQRKDITCATPAELHGERVDQAAELPCKAPKARAWVVPKGIIPVGSRVYLHCNIEGDPLPTVKWTTPGGTVTPKDEGTDRMIVLRSVQYRDRGTYICIATNPAGSVSSKLTLTLTKDPVPVVVKTTITPKVVPTSGKPAPTAAGTPPRSPTEKGGVSPAEQPVAPTLSPATPVPTQGGGVVPTRPSGRIVPRPTVPKPQTTTTIPDICSEFTSQGTNSQMTTDLELSIVKVSADEATVRFGCTLDCARPPFCANMTILDEKSNRSISKLLAVEVGGASDQPLKHLRPGTLYRLCLSSSVCTRFSTLPGKTYVEEMLGPIIVGTFLCGMAIITLSVASIHYAIIQCRKPKVVIKTETDEEEEENGGSVCGFLSICRRRLGEAQPDVSGSRPNVNVRPRSDCVTLVDNVYENRNSYVDDPTLGGHRNAALRSSMMSSPDDSDPKASMRRHLQREDTNRMSEHIYEDIEPELLGATAAPIVRNDEDLSDDDGNNAERNLGMRASKSRRIPRAKTMASFSQYQYCRLKHSKSTSF</sequence>
<dbReference type="PANTHER" id="PTHR24366">
    <property type="entry name" value="IG(IMMUNOGLOBULIN) AND LRR(LEUCINE RICH REPEAT) DOMAINS"/>
    <property type="match status" value="1"/>
</dbReference>
<keyword evidence="3" id="KW-0677">Repeat</keyword>
<gene>
    <name evidence="11" type="primary">LOC109486490</name>
</gene>
<keyword evidence="10" id="KW-1185">Reference proteome</keyword>
<evidence type="ECO:0000256" key="7">
    <source>
        <dbReference type="SAM" id="Phobius"/>
    </source>
</evidence>
<name>A0A6P5A8F4_BRABE</name>
<dbReference type="InterPro" id="IPR003599">
    <property type="entry name" value="Ig_sub"/>
</dbReference>
<feature type="region of interest" description="Disordered" evidence="6">
    <location>
        <begin position="347"/>
        <end position="422"/>
    </location>
</feature>
<keyword evidence="7" id="KW-0472">Membrane</keyword>
<dbReference type="InterPro" id="IPR036179">
    <property type="entry name" value="Ig-like_dom_sf"/>
</dbReference>
<feature type="signal peptide" evidence="8">
    <location>
        <begin position="1"/>
        <end position="27"/>
    </location>
</feature>
<dbReference type="SMART" id="SM00409">
    <property type="entry name" value="IG"/>
    <property type="match status" value="1"/>
</dbReference>
<dbReference type="SUPFAM" id="SSF52058">
    <property type="entry name" value="L domain-like"/>
    <property type="match status" value="1"/>
</dbReference>
<feature type="domain" description="Ig-like" evidence="9">
    <location>
        <begin position="247"/>
        <end position="330"/>
    </location>
</feature>
<dbReference type="SMART" id="SM00369">
    <property type="entry name" value="LRR_TYP"/>
    <property type="match status" value="3"/>
</dbReference>
<dbReference type="InterPro" id="IPR001611">
    <property type="entry name" value="Leu-rich_rpt"/>
</dbReference>
<dbReference type="InterPro" id="IPR003598">
    <property type="entry name" value="Ig_sub2"/>
</dbReference>
<dbReference type="PANTHER" id="PTHR24366:SF170">
    <property type="entry name" value="RE50361P"/>
    <property type="match status" value="1"/>
</dbReference>
<feature type="compositionally biased region" description="Low complexity" evidence="6">
    <location>
        <begin position="347"/>
        <end position="363"/>
    </location>
</feature>
<evidence type="ECO:0000256" key="4">
    <source>
        <dbReference type="ARBA" id="ARBA00023157"/>
    </source>
</evidence>
<reference evidence="11" key="1">
    <citation type="submission" date="2025-08" db="UniProtKB">
        <authorList>
            <consortium name="RefSeq"/>
        </authorList>
    </citation>
    <scope>IDENTIFICATION</scope>
    <source>
        <tissue evidence="11">Gonad</tissue>
    </source>
</reference>
<accession>A0A6P5A8F4</accession>
<dbReference type="Proteomes" id="UP000515135">
    <property type="component" value="Unplaced"/>
</dbReference>
<evidence type="ECO:0000256" key="2">
    <source>
        <dbReference type="ARBA" id="ARBA00022729"/>
    </source>
</evidence>
<feature type="chain" id="PRO_5027619679" evidence="8">
    <location>
        <begin position="28"/>
        <end position="748"/>
    </location>
</feature>
<keyword evidence="2 8" id="KW-0732">Signal</keyword>
<dbReference type="Pfam" id="PF07679">
    <property type="entry name" value="I-set"/>
    <property type="match status" value="1"/>
</dbReference>
<feature type="region of interest" description="Disordered" evidence="6">
    <location>
        <begin position="697"/>
        <end position="725"/>
    </location>
</feature>
<dbReference type="InterPro" id="IPR013098">
    <property type="entry name" value="Ig_I-set"/>
</dbReference>
<dbReference type="Pfam" id="PF13855">
    <property type="entry name" value="LRR_8"/>
    <property type="match status" value="2"/>
</dbReference>
<dbReference type="InterPro" id="IPR013783">
    <property type="entry name" value="Ig-like_fold"/>
</dbReference>
<proteinExistence type="predicted"/>
<dbReference type="InterPro" id="IPR003591">
    <property type="entry name" value="Leu-rich_rpt_typical-subtyp"/>
</dbReference>
<evidence type="ECO:0000313" key="11">
    <source>
        <dbReference type="RefSeq" id="XP_019645888.1"/>
    </source>
</evidence>
<dbReference type="SMART" id="SM00408">
    <property type="entry name" value="IGc2"/>
    <property type="match status" value="1"/>
</dbReference>
<evidence type="ECO:0000256" key="1">
    <source>
        <dbReference type="ARBA" id="ARBA00022614"/>
    </source>
</evidence>
<organism evidence="10 11">
    <name type="scientific">Branchiostoma belcheri</name>
    <name type="common">Amphioxus</name>
    <dbReference type="NCBI Taxonomy" id="7741"/>
    <lineage>
        <taxon>Eukaryota</taxon>
        <taxon>Metazoa</taxon>
        <taxon>Chordata</taxon>
        <taxon>Cephalochordata</taxon>
        <taxon>Leptocardii</taxon>
        <taxon>Amphioxiformes</taxon>
        <taxon>Branchiostomatidae</taxon>
        <taxon>Branchiostoma</taxon>
    </lineage>
</organism>
<keyword evidence="1" id="KW-0433">Leucine-rich repeat</keyword>
<dbReference type="SUPFAM" id="SSF48726">
    <property type="entry name" value="Immunoglobulin"/>
    <property type="match status" value="1"/>
</dbReference>
<dbReference type="PROSITE" id="PS50835">
    <property type="entry name" value="IG_LIKE"/>
    <property type="match status" value="1"/>
</dbReference>
<dbReference type="GeneID" id="109486490"/>
<evidence type="ECO:0000256" key="8">
    <source>
        <dbReference type="SAM" id="SignalP"/>
    </source>
</evidence>
<feature type="transmembrane region" description="Helical" evidence="7">
    <location>
        <begin position="536"/>
        <end position="560"/>
    </location>
</feature>
<dbReference type="InterPro" id="IPR000483">
    <property type="entry name" value="Cys-rich_flank_reg_C"/>
</dbReference>
<dbReference type="Gene3D" id="2.60.40.10">
    <property type="entry name" value="Immunoglobulins"/>
    <property type="match status" value="1"/>
</dbReference>
<dbReference type="KEGG" id="bbel:109486490"/>
<evidence type="ECO:0000256" key="6">
    <source>
        <dbReference type="SAM" id="MobiDB-lite"/>
    </source>
</evidence>
<dbReference type="RefSeq" id="XP_019645888.1">
    <property type="nucleotide sequence ID" value="XM_019790329.1"/>
</dbReference>
<keyword evidence="4" id="KW-1015">Disulfide bond</keyword>
<keyword evidence="7" id="KW-1133">Transmembrane helix</keyword>
<evidence type="ECO:0000259" key="9">
    <source>
        <dbReference type="PROSITE" id="PS50835"/>
    </source>
</evidence>
<dbReference type="InterPro" id="IPR007110">
    <property type="entry name" value="Ig-like_dom"/>
</dbReference>
<protein>
    <submittedName>
        <fullName evidence="11">Leucine-rich repeat and fibronectin type-III domain-containing protein 3-like</fullName>
    </submittedName>
</protein>
<evidence type="ECO:0000313" key="10">
    <source>
        <dbReference type="Proteomes" id="UP000515135"/>
    </source>
</evidence>
<keyword evidence="5" id="KW-0325">Glycoprotein</keyword>
<evidence type="ECO:0000256" key="3">
    <source>
        <dbReference type="ARBA" id="ARBA00022737"/>
    </source>
</evidence>
<evidence type="ECO:0000256" key="5">
    <source>
        <dbReference type="ARBA" id="ARBA00023180"/>
    </source>
</evidence>
<keyword evidence="7" id="KW-0812">Transmembrane</keyword>
<dbReference type="Gene3D" id="3.80.10.10">
    <property type="entry name" value="Ribonuclease Inhibitor"/>
    <property type="match status" value="1"/>
</dbReference>
<dbReference type="SMART" id="SM00082">
    <property type="entry name" value="LRRCT"/>
    <property type="match status" value="1"/>
</dbReference>
<dbReference type="InterPro" id="IPR032675">
    <property type="entry name" value="LRR_dom_sf"/>
</dbReference>